<comment type="similarity">
    <text evidence="5 6">Belongs to the class I-like SAM-binding methyltransferase superfamily. C5-methyltransferase family.</text>
</comment>
<gene>
    <name evidence="8" type="primary">bspRIM</name>
    <name evidence="8" type="ORF">ERS852580_00096</name>
</gene>
<dbReference type="InterPro" id="IPR018117">
    <property type="entry name" value="C5_DNA_meth_AS"/>
</dbReference>
<dbReference type="CDD" id="cd00315">
    <property type="entry name" value="Cyt_C5_DNA_methylase"/>
    <property type="match status" value="1"/>
</dbReference>
<dbReference type="OrthoDB" id="9813719at2"/>
<dbReference type="PROSITE" id="PS00094">
    <property type="entry name" value="C5_MTASE_1"/>
    <property type="match status" value="1"/>
</dbReference>
<evidence type="ECO:0000256" key="7">
    <source>
        <dbReference type="RuleBase" id="RU000417"/>
    </source>
</evidence>
<dbReference type="GO" id="GO:0032259">
    <property type="term" value="P:methylation"/>
    <property type="evidence" value="ECO:0007669"/>
    <property type="project" value="UniProtKB-KW"/>
</dbReference>
<evidence type="ECO:0000313" key="8">
    <source>
        <dbReference type="EMBL" id="CUM69690.1"/>
    </source>
</evidence>
<dbReference type="Pfam" id="PF00145">
    <property type="entry name" value="DNA_methylase"/>
    <property type="match status" value="1"/>
</dbReference>
<dbReference type="PANTHER" id="PTHR10629:SF52">
    <property type="entry name" value="DNA (CYTOSINE-5)-METHYLTRANSFERASE 1"/>
    <property type="match status" value="1"/>
</dbReference>
<evidence type="ECO:0000256" key="4">
    <source>
        <dbReference type="ARBA" id="ARBA00022747"/>
    </source>
</evidence>
<organism evidence="8 9">
    <name type="scientific">Agathobacter rectalis</name>
    <dbReference type="NCBI Taxonomy" id="39491"/>
    <lineage>
        <taxon>Bacteria</taxon>
        <taxon>Bacillati</taxon>
        <taxon>Bacillota</taxon>
        <taxon>Clostridia</taxon>
        <taxon>Lachnospirales</taxon>
        <taxon>Lachnospiraceae</taxon>
        <taxon>Agathobacter</taxon>
    </lineage>
</organism>
<dbReference type="EC" id="2.1.1.37" evidence="7"/>
<dbReference type="NCBIfam" id="TIGR00675">
    <property type="entry name" value="dcm"/>
    <property type="match status" value="1"/>
</dbReference>
<dbReference type="GO" id="GO:0003677">
    <property type="term" value="F:DNA binding"/>
    <property type="evidence" value="ECO:0007669"/>
    <property type="project" value="TreeGrafter"/>
</dbReference>
<keyword evidence="1 5" id="KW-0489">Methyltransferase</keyword>
<feature type="active site" evidence="5">
    <location>
        <position position="85"/>
    </location>
</feature>
<sequence>MKNNKLVAIDLFCGCGGFSYGFQQAGFDMVLGIDMWKDATVTYQHNFPNACVINDDITNISEDDILSRLGMNADDIDVIIGGPPCQGFSVSGKRMIDDPRNKLYKSFVGLVDQIRPKVFVMENVPGLIRLFGGKVKEQVLNDFSSLGYRVKVQQLSSDDYGVPQQRKRVFFVGVNAEKISKKNEFEFPKAEYGDGMKPYVTCKEAISDLDFVPDDVSLGENIAYKIPAQSEYQNLMRKGSHSIKNHSITIHKEQTKKIIAMVPDGGNYKDLPIELQNTRKVHIAWTRMNSEKPCFTIDTGHNHHFHYKENRVPTVRESARIQSFPDKFEFIGIKTSQLKQVGNAVPPLMARAIAKEVIKTIGDTR</sequence>
<dbReference type="PROSITE" id="PS51679">
    <property type="entry name" value="SAM_MT_C5"/>
    <property type="match status" value="1"/>
</dbReference>
<keyword evidence="2 5" id="KW-0808">Transferase</keyword>
<dbReference type="GO" id="GO:0044027">
    <property type="term" value="P:negative regulation of gene expression via chromosomal CpG island methylation"/>
    <property type="evidence" value="ECO:0007669"/>
    <property type="project" value="TreeGrafter"/>
</dbReference>
<protein>
    <recommendedName>
        <fullName evidence="7">Cytosine-specific methyltransferase</fullName>
        <ecNumber evidence="7">2.1.1.37</ecNumber>
    </recommendedName>
</protein>
<dbReference type="Gene3D" id="3.90.120.10">
    <property type="entry name" value="DNA Methylase, subunit A, domain 2"/>
    <property type="match status" value="1"/>
</dbReference>
<dbReference type="InterPro" id="IPR001525">
    <property type="entry name" value="C5_MeTfrase"/>
</dbReference>
<evidence type="ECO:0000256" key="3">
    <source>
        <dbReference type="ARBA" id="ARBA00022691"/>
    </source>
</evidence>
<name>A0A173QVP0_9FIRM</name>
<dbReference type="Proteomes" id="UP000095673">
    <property type="component" value="Unassembled WGS sequence"/>
</dbReference>
<dbReference type="InterPro" id="IPR050390">
    <property type="entry name" value="C5-Methyltransferase"/>
</dbReference>
<comment type="catalytic activity">
    <reaction evidence="7">
        <text>a 2'-deoxycytidine in DNA + S-adenosyl-L-methionine = a 5-methyl-2'-deoxycytidine in DNA + S-adenosyl-L-homocysteine + H(+)</text>
        <dbReference type="Rhea" id="RHEA:13681"/>
        <dbReference type="Rhea" id="RHEA-COMP:11369"/>
        <dbReference type="Rhea" id="RHEA-COMP:11370"/>
        <dbReference type="ChEBI" id="CHEBI:15378"/>
        <dbReference type="ChEBI" id="CHEBI:57856"/>
        <dbReference type="ChEBI" id="CHEBI:59789"/>
        <dbReference type="ChEBI" id="CHEBI:85452"/>
        <dbReference type="ChEBI" id="CHEBI:85454"/>
        <dbReference type="EC" id="2.1.1.37"/>
    </reaction>
</comment>
<dbReference type="RefSeq" id="WP_055236662.1">
    <property type="nucleotide sequence ID" value="NZ_CYXM01000001.1"/>
</dbReference>
<dbReference type="Gene3D" id="3.40.50.150">
    <property type="entry name" value="Vaccinia Virus protein VP39"/>
    <property type="match status" value="1"/>
</dbReference>
<keyword evidence="4" id="KW-0680">Restriction system</keyword>
<reference evidence="8 9" key="1">
    <citation type="submission" date="2015-09" db="EMBL/GenBank/DDBJ databases">
        <authorList>
            <consortium name="Pathogen Informatics"/>
        </authorList>
    </citation>
    <scope>NUCLEOTIDE SEQUENCE [LARGE SCALE GENOMIC DNA]</scope>
    <source>
        <strain evidence="8 9">2789STDY5834968</strain>
    </source>
</reference>
<evidence type="ECO:0000256" key="6">
    <source>
        <dbReference type="RuleBase" id="RU000416"/>
    </source>
</evidence>
<keyword evidence="3 5" id="KW-0949">S-adenosyl-L-methionine</keyword>
<evidence type="ECO:0000256" key="2">
    <source>
        <dbReference type="ARBA" id="ARBA00022679"/>
    </source>
</evidence>
<dbReference type="GO" id="GO:0003886">
    <property type="term" value="F:DNA (cytosine-5-)-methyltransferase activity"/>
    <property type="evidence" value="ECO:0007669"/>
    <property type="project" value="UniProtKB-EC"/>
</dbReference>
<evidence type="ECO:0000256" key="1">
    <source>
        <dbReference type="ARBA" id="ARBA00022603"/>
    </source>
</evidence>
<evidence type="ECO:0000256" key="5">
    <source>
        <dbReference type="PROSITE-ProRule" id="PRU01016"/>
    </source>
</evidence>
<dbReference type="PRINTS" id="PR00105">
    <property type="entry name" value="C5METTRFRASE"/>
</dbReference>
<dbReference type="PANTHER" id="PTHR10629">
    <property type="entry name" value="CYTOSINE-SPECIFIC METHYLTRANSFERASE"/>
    <property type="match status" value="1"/>
</dbReference>
<dbReference type="EMBL" id="CYXM01000001">
    <property type="protein sequence ID" value="CUM69690.1"/>
    <property type="molecule type" value="Genomic_DNA"/>
</dbReference>
<accession>A0A173QVP0</accession>
<dbReference type="GO" id="GO:0009307">
    <property type="term" value="P:DNA restriction-modification system"/>
    <property type="evidence" value="ECO:0007669"/>
    <property type="project" value="UniProtKB-KW"/>
</dbReference>
<evidence type="ECO:0000313" key="9">
    <source>
        <dbReference type="Proteomes" id="UP000095673"/>
    </source>
</evidence>
<proteinExistence type="inferred from homology"/>
<dbReference type="InterPro" id="IPR031303">
    <property type="entry name" value="C5_meth_CS"/>
</dbReference>
<dbReference type="InterPro" id="IPR029063">
    <property type="entry name" value="SAM-dependent_MTases_sf"/>
</dbReference>
<dbReference type="SUPFAM" id="SSF53335">
    <property type="entry name" value="S-adenosyl-L-methionine-dependent methyltransferases"/>
    <property type="match status" value="1"/>
</dbReference>
<dbReference type="PROSITE" id="PS00095">
    <property type="entry name" value="C5_MTASE_2"/>
    <property type="match status" value="1"/>
</dbReference>
<dbReference type="AlphaFoldDB" id="A0A173QVP0"/>